<reference evidence="2" key="1">
    <citation type="submission" date="2021-07" db="EMBL/GenBank/DDBJ databases">
        <authorList>
            <person name="Catto M.A."/>
            <person name="Jacobson A."/>
            <person name="Kennedy G."/>
            <person name="Labadie P."/>
            <person name="Hunt B.G."/>
            <person name="Srinivasan R."/>
        </authorList>
    </citation>
    <scope>NUCLEOTIDE SEQUENCE</scope>
    <source>
        <strain evidence="2">PL_HMW_Pooled</strain>
        <tissue evidence="2">Head</tissue>
    </source>
</reference>
<name>A0AAE1HJT6_9NEOP</name>
<reference evidence="2" key="2">
    <citation type="journal article" date="2023" name="BMC Genomics">
        <title>Pest status, molecular evolution, and epigenetic factors derived from the genome assembly of Frankliniella fusca, a thysanopteran phytovirus vector.</title>
        <authorList>
            <person name="Catto M.A."/>
            <person name="Labadie P.E."/>
            <person name="Jacobson A.L."/>
            <person name="Kennedy G.G."/>
            <person name="Srinivasan R."/>
            <person name="Hunt B.G."/>
        </authorList>
    </citation>
    <scope>NUCLEOTIDE SEQUENCE</scope>
    <source>
        <strain evidence="2">PL_HMW_Pooled</strain>
    </source>
</reference>
<evidence type="ECO:0000313" key="2">
    <source>
        <dbReference type="EMBL" id="KAK3922667.1"/>
    </source>
</evidence>
<comment type="caution">
    <text evidence="2">The sequence shown here is derived from an EMBL/GenBank/DDBJ whole genome shotgun (WGS) entry which is preliminary data.</text>
</comment>
<gene>
    <name evidence="2" type="ORF">KUF71_001463</name>
</gene>
<accession>A0AAE1HJT6</accession>
<evidence type="ECO:0000313" key="3">
    <source>
        <dbReference type="Proteomes" id="UP001219518"/>
    </source>
</evidence>
<sequence length="95" mass="10990">MSLDPMVLGQPQLGDQGSDSCRIRTDRQRLSARLPQRGRDWLGLFWAVFCCPVVTLSQPKQMRFPWKRKSNIGGNNSESWSSDYVNFPKVYFVFC</sequence>
<dbReference type="Proteomes" id="UP001219518">
    <property type="component" value="Unassembled WGS sequence"/>
</dbReference>
<organism evidence="2 3">
    <name type="scientific">Frankliniella fusca</name>
    <dbReference type="NCBI Taxonomy" id="407009"/>
    <lineage>
        <taxon>Eukaryota</taxon>
        <taxon>Metazoa</taxon>
        <taxon>Ecdysozoa</taxon>
        <taxon>Arthropoda</taxon>
        <taxon>Hexapoda</taxon>
        <taxon>Insecta</taxon>
        <taxon>Pterygota</taxon>
        <taxon>Neoptera</taxon>
        <taxon>Paraneoptera</taxon>
        <taxon>Thysanoptera</taxon>
        <taxon>Terebrantia</taxon>
        <taxon>Thripoidea</taxon>
        <taxon>Thripidae</taxon>
        <taxon>Frankliniella</taxon>
    </lineage>
</organism>
<feature type="region of interest" description="Disordered" evidence="1">
    <location>
        <begin position="1"/>
        <end position="20"/>
    </location>
</feature>
<protein>
    <submittedName>
        <fullName evidence="2">Photosystem I P700 chlorophyll a apoprotein A1</fullName>
    </submittedName>
</protein>
<dbReference type="AlphaFoldDB" id="A0AAE1HJT6"/>
<keyword evidence="3" id="KW-1185">Reference proteome</keyword>
<proteinExistence type="predicted"/>
<dbReference type="EMBL" id="JAHWGI010001107">
    <property type="protein sequence ID" value="KAK3922667.1"/>
    <property type="molecule type" value="Genomic_DNA"/>
</dbReference>
<evidence type="ECO:0000256" key="1">
    <source>
        <dbReference type="SAM" id="MobiDB-lite"/>
    </source>
</evidence>